<keyword evidence="4" id="KW-1185">Reference proteome</keyword>
<dbReference type="AlphaFoldDB" id="A0A3M2JFP8"/>
<comment type="caution">
    <text evidence="3">The sequence shown here is derived from an EMBL/GenBank/DDBJ whole genome shotgun (WGS) entry which is preliminary data.</text>
</comment>
<feature type="region of interest" description="Disordered" evidence="1">
    <location>
        <begin position="25"/>
        <end position="73"/>
    </location>
</feature>
<feature type="chain" id="PRO_5039376156" evidence="2">
    <location>
        <begin position="23"/>
        <end position="169"/>
    </location>
</feature>
<evidence type="ECO:0000313" key="4">
    <source>
        <dbReference type="Proteomes" id="UP000269289"/>
    </source>
</evidence>
<feature type="signal peptide" evidence="2">
    <location>
        <begin position="1"/>
        <end position="22"/>
    </location>
</feature>
<accession>A0A3M2JFP8</accession>
<name>A0A3M2JFP8_9CELL</name>
<protein>
    <submittedName>
        <fullName evidence="3">Uncharacterized protein</fullName>
    </submittedName>
</protein>
<keyword evidence="2" id="KW-0732">Signal</keyword>
<dbReference type="PROSITE" id="PS51257">
    <property type="entry name" value="PROKAR_LIPOPROTEIN"/>
    <property type="match status" value="1"/>
</dbReference>
<evidence type="ECO:0000313" key="3">
    <source>
        <dbReference type="EMBL" id="RMI09825.1"/>
    </source>
</evidence>
<dbReference type="Proteomes" id="UP000269289">
    <property type="component" value="Unassembled WGS sequence"/>
</dbReference>
<evidence type="ECO:0000256" key="2">
    <source>
        <dbReference type="SAM" id="SignalP"/>
    </source>
</evidence>
<dbReference type="RefSeq" id="WP_122149078.1">
    <property type="nucleotide sequence ID" value="NZ_RFFI01000039.1"/>
</dbReference>
<feature type="compositionally biased region" description="Low complexity" evidence="1">
    <location>
        <begin position="30"/>
        <end position="39"/>
    </location>
</feature>
<gene>
    <name evidence="3" type="ORF">EBM89_08785</name>
</gene>
<organism evidence="3 4">
    <name type="scientific">Cellulomonas triticagri</name>
    <dbReference type="NCBI Taxonomy" id="2483352"/>
    <lineage>
        <taxon>Bacteria</taxon>
        <taxon>Bacillati</taxon>
        <taxon>Actinomycetota</taxon>
        <taxon>Actinomycetes</taxon>
        <taxon>Micrococcales</taxon>
        <taxon>Cellulomonadaceae</taxon>
        <taxon>Cellulomonas</taxon>
    </lineage>
</organism>
<sequence length="169" mass="16450">MPTRPTAALAVALLALTTAACSGGTPVPGPSASAVSPEPTTSPTEALLPDATASGGAVGELAPGFPSDLVSPPEGSEILVSAAEPDAATGLTAISLNLRSPLEADALVAAVRDQLSAAGFTESVTDPGSSGLAASSTFTRGDGSEELLTLGVLDRDGVRTLTLGGTVRL</sequence>
<dbReference type="EMBL" id="RFFI01000039">
    <property type="protein sequence ID" value="RMI09825.1"/>
    <property type="molecule type" value="Genomic_DNA"/>
</dbReference>
<evidence type="ECO:0000256" key="1">
    <source>
        <dbReference type="SAM" id="MobiDB-lite"/>
    </source>
</evidence>
<proteinExistence type="predicted"/>
<dbReference type="OrthoDB" id="5145397at2"/>
<reference evidence="3 4" key="1">
    <citation type="submission" date="2018-10" db="EMBL/GenBank/DDBJ databases">
        <title>Isolation, diversity and antifungal activity of actinobacteria from wheat.</title>
        <authorList>
            <person name="Han C."/>
        </authorList>
    </citation>
    <scope>NUCLEOTIDE SEQUENCE [LARGE SCALE GENOMIC DNA]</scope>
    <source>
        <strain evidence="3 4">NEAU-YY56</strain>
    </source>
</reference>